<organism evidence="1 2">
    <name type="scientific">Exophiala oligosperma</name>
    <dbReference type="NCBI Taxonomy" id="215243"/>
    <lineage>
        <taxon>Eukaryota</taxon>
        <taxon>Fungi</taxon>
        <taxon>Dikarya</taxon>
        <taxon>Ascomycota</taxon>
        <taxon>Pezizomycotina</taxon>
        <taxon>Eurotiomycetes</taxon>
        <taxon>Chaetothyriomycetidae</taxon>
        <taxon>Chaetothyriales</taxon>
        <taxon>Herpotrichiellaceae</taxon>
        <taxon>Exophiala</taxon>
    </lineage>
</organism>
<proteinExistence type="predicted"/>
<gene>
    <name evidence="1" type="ORF">PV06_09493</name>
</gene>
<accession>A0A0D2BMB7</accession>
<dbReference type="GeneID" id="27361567"/>
<name>A0A0D2BMB7_9EURO</name>
<dbReference type="HOGENOM" id="CLU_2922634_0_0_1"/>
<reference evidence="1 2" key="1">
    <citation type="submission" date="2015-01" db="EMBL/GenBank/DDBJ databases">
        <title>The Genome Sequence of Exophiala oligosperma CBS72588.</title>
        <authorList>
            <consortium name="The Broad Institute Genomics Platform"/>
            <person name="Cuomo C."/>
            <person name="de Hoog S."/>
            <person name="Gorbushina A."/>
            <person name="Stielow B."/>
            <person name="Teixiera M."/>
            <person name="Abouelleil A."/>
            <person name="Chapman S.B."/>
            <person name="Priest M."/>
            <person name="Young S.K."/>
            <person name="Wortman J."/>
            <person name="Nusbaum C."/>
            <person name="Birren B."/>
        </authorList>
    </citation>
    <scope>NUCLEOTIDE SEQUENCE [LARGE SCALE GENOMIC DNA]</scope>
    <source>
        <strain evidence="1 2">CBS 72588</strain>
    </source>
</reference>
<dbReference type="EMBL" id="KN847341">
    <property type="protein sequence ID" value="KIW38537.1"/>
    <property type="molecule type" value="Genomic_DNA"/>
</dbReference>
<keyword evidence="2" id="KW-1185">Reference proteome</keyword>
<evidence type="ECO:0000313" key="2">
    <source>
        <dbReference type="Proteomes" id="UP000053342"/>
    </source>
</evidence>
<evidence type="ECO:0000313" key="1">
    <source>
        <dbReference type="EMBL" id="KIW38537.1"/>
    </source>
</evidence>
<sequence>MDLLETGFVEPLDFDNMTLPLGEDISLWTGELLPYLYLFRINMSGDSFNFMVETFTLSTLR</sequence>
<dbReference type="AlphaFoldDB" id="A0A0D2BMB7"/>
<dbReference type="Proteomes" id="UP000053342">
    <property type="component" value="Unassembled WGS sequence"/>
</dbReference>
<dbReference type="VEuPathDB" id="FungiDB:PV06_09493"/>
<protein>
    <submittedName>
        <fullName evidence="1">Uncharacterized protein</fullName>
    </submittedName>
</protein>
<dbReference type="RefSeq" id="XP_016258753.1">
    <property type="nucleotide sequence ID" value="XM_016410946.1"/>
</dbReference>